<dbReference type="Pfam" id="PF00583">
    <property type="entry name" value="Acetyltransf_1"/>
    <property type="match status" value="1"/>
</dbReference>
<dbReference type="Proteomes" id="UP000693972">
    <property type="component" value="Unassembled WGS sequence"/>
</dbReference>
<keyword evidence="5" id="KW-1185">Reference proteome</keyword>
<dbReference type="RefSeq" id="WP_257894414.1">
    <property type="nucleotide sequence ID" value="NZ_JAIMBW010000001.1"/>
</dbReference>
<gene>
    <name evidence="4" type="ORF">KUL25_19395</name>
</gene>
<dbReference type="PANTHER" id="PTHR43420:SF51">
    <property type="entry name" value="PEPTIDYL-LYSINE N-ACETYLTRANSFERASE YIAC"/>
    <property type="match status" value="1"/>
</dbReference>
<dbReference type="InterPro" id="IPR000182">
    <property type="entry name" value="GNAT_dom"/>
</dbReference>
<accession>A0A975YFN9</accession>
<dbReference type="EMBL" id="JAIMBW010000001">
    <property type="protein sequence ID" value="MBY4894929.1"/>
    <property type="molecule type" value="Genomic_DNA"/>
</dbReference>
<dbReference type="CDD" id="cd04301">
    <property type="entry name" value="NAT_SF"/>
    <property type="match status" value="1"/>
</dbReference>
<reference evidence="4 5" key="1">
    <citation type="submission" date="2021-07" db="EMBL/GenBank/DDBJ databases">
        <title>Karlodiniumbacter phycospheric gen. nov., sp. nov., a phycosphere bacterium isolated from karlodinium veneficum.</title>
        <authorList>
            <person name="Peng Y."/>
            <person name="Jiang L."/>
            <person name="Lee J."/>
        </authorList>
    </citation>
    <scope>NUCLEOTIDE SEQUENCE</scope>
    <source>
        <strain evidence="4 5">N5</strain>
    </source>
</reference>
<evidence type="ECO:0000256" key="1">
    <source>
        <dbReference type="ARBA" id="ARBA00022679"/>
    </source>
</evidence>
<sequence length="137" mass="14299">MAETLAALHAASFARGWSAQEFEALLANPTTHAITSPHGFALLQIIAPEAELITISILPALRGQGHGRALLGKTILTAQENGADTLFLEVEATNAAALALYENAGFTVTGRRTGYYAYPDGPAVDAITMTCALQTGT</sequence>
<feature type="domain" description="N-acetyltransferase" evidence="3">
    <location>
        <begin position="1"/>
        <end position="134"/>
    </location>
</feature>
<dbReference type="InterPro" id="IPR050680">
    <property type="entry name" value="YpeA/RimI_acetyltransf"/>
</dbReference>
<dbReference type="AlphaFoldDB" id="A0A975YFN9"/>
<evidence type="ECO:0000313" key="5">
    <source>
        <dbReference type="Proteomes" id="UP000693972"/>
    </source>
</evidence>
<dbReference type="PROSITE" id="PS51186">
    <property type="entry name" value="GNAT"/>
    <property type="match status" value="1"/>
</dbReference>
<keyword evidence="2 4" id="KW-0012">Acyltransferase</keyword>
<evidence type="ECO:0000259" key="3">
    <source>
        <dbReference type="PROSITE" id="PS51186"/>
    </source>
</evidence>
<dbReference type="InterPro" id="IPR016181">
    <property type="entry name" value="Acyl_CoA_acyltransferase"/>
</dbReference>
<evidence type="ECO:0000256" key="2">
    <source>
        <dbReference type="ARBA" id="ARBA00023315"/>
    </source>
</evidence>
<organism evidence="4">
    <name type="scientific">Gymnodinialimonas phycosphaerae</name>
    <dbReference type="NCBI Taxonomy" id="2841589"/>
    <lineage>
        <taxon>Bacteria</taxon>
        <taxon>Pseudomonadati</taxon>
        <taxon>Pseudomonadota</taxon>
        <taxon>Alphaproteobacteria</taxon>
        <taxon>Rhodobacterales</taxon>
        <taxon>Paracoccaceae</taxon>
        <taxon>Gymnodinialimonas</taxon>
    </lineage>
</organism>
<keyword evidence="1 4" id="KW-0808">Transferase</keyword>
<name>A0A975YFN9_9RHOB</name>
<dbReference type="GO" id="GO:0016747">
    <property type="term" value="F:acyltransferase activity, transferring groups other than amino-acyl groups"/>
    <property type="evidence" value="ECO:0007669"/>
    <property type="project" value="InterPro"/>
</dbReference>
<dbReference type="EC" id="2.3.1.-" evidence="4"/>
<dbReference type="SUPFAM" id="SSF55729">
    <property type="entry name" value="Acyl-CoA N-acyltransferases (Nat)"/>
    <property type="match status" value="1"/>
</dbReference>
<evidence type="ECO:0000313" key="4">
    <source>
        <dbReference type="EMBL" id="QXL87545.1"/>
    </source>
</evidence>
<dbReference type="EMBL" id="CP078073">
    <property type="protein sequence ID" value="QXL87545.1"/>
    <property type="molecule type" value="Genomic_DNA"/>
</dbReference>
<proteinExistence type="predicted"/>
<dbReference type="Gene3D" id="3.40.630.30">
    <property type="match status" value="1"/>
</dbReference>
<dbReference type="PANTHER" id="PTHR43420">
    <property type="entry name" value="ACETYLTRANSFERASE"/>
    <property type="match status" value="1"/>
</dbReference>
<protein>
    <submittedName>
        <fullName evidence="4">GNAT family N-acetyltransferase</fullName>
        <ecNumber evidence="4">2.3.1.-</ecNumber>
    </submittedName>
</protein>